<evidence type="ECO:0000313" key="4">
    <source>
        <dbReference type="Proteomes" id="UP000177682"/>
    </source>
</evidence>
<dbReference type="AlphaFoldDB" id="A0A1F5PKE6"/>
<organism evidence="3 4">
    <name type="scientific">Candidatus Doudnabacteria bacterium RIFCSPHIGHO2_12_FULL_48_16</name>
    <dbReference type="NCBI Taxonomy" id="1817838"/>
    <lineage>
        <taxon>Bacteria</taxon>
        <taxon>Candidatus Doudnaibacteriota</taxon>
    </lineage>
</organism>
<accession>A0A1F5PKE6</accession>
<keyword evidence="1" id="KW-0472">Membrane</keyword>
<dbReference type="InterPro" id="IPR043993">
    <property type="entry name" value="T4SS_pilin"/>
</dbReference>
<gene>
    <name evidence="3" type="ORF">A3E29_04790</name>
</gene>
<dbReference type="Proteomes" id="UP000177682">
    <property type="component" value="Unassembled WGS sequence"/>
</dbReference>
<reference evidence="3 4" key="1">
    <citation type="journal article" date="2016" name="Nat. Commun.">
        <title>Thousands of microbial genomes shed light on interconnected biogeochemical processes in an aquifer system.</title>
        <authorList>
            <person name="Anantharaman K."/>
            <person name="Brown C.T."/>
            <person name="Hug L.A."/>
            <person name="Sharon I."/>
            <person name="Castelle C.J."/>
            <person name="Probst A.J."/>
            <person name="Thomas B.C."/>
            <person name="Singh A."/>
            <person name="Wilkins M.J."/>
            <person name="Karaoz U."/>
            <person name="Brodie E.L."/>
            <person name="Williams K.H."/>
            <person name="Hubbard S.S."/>
            <person name="Banfield J.F."/>
        </authorList>
    </citation>
    <scope>NUCLEOTIDE SEQUENCE [LARGE SCALE GENOMIC DNA]</scope>
</reference>
<proteinExistence type="predicted"/>
<feature type="chain" id="PRO_5009520403" evidence="2">
    <location>
        <begin position="24"/>
        <end position="118"/>
    </location>
</feature>
<protein>
    <submittedName>
        <fullName evidence="3">Uncharacterized protein</fullName>
    </submittedName>
</protein>
<comment type="caution">
    <text evidence="3">The sequence shown here is derived from an EMBL/GenBank/DDBJ whole genome shotgun (WGS) entry which is preliminary data.</text>
</comment>
<dbReference type="EMBL" id="MFEY01000007">
    <property type="protein sequence ID" value="OGE90371.1"/>
    <property type="molecule type" value="Genomic_DNA"/>
</dbReference>
<dbReference type="Pfam" id="PF18895">
    <property type="entry name" value="T4SS_pilin"/>
    <property type="match status" value="1"/>
</dbReference>
<keyword evidence="2" id="KW-0732">Signal</keyword>
<feature type="transmembrane region" description="Helical" evidence="1">
    <location>
        <begin position="47"/>
        <end position="71"/>
    </location>
</feature>
<keyword evidence="1" id="KW-0812">Transmembrane</keyword>
<sequence>MKKLSTLVLSMVLTFLVARPALAVTVTNPDANYFLSFTDNSFKGILVFFVTKIFLPFAGTIAILFIIVGGYQYMTAGVNEELAEQGKKTLRNAVIGLAIIILSYLIVNAIITALASSS</sequence>
<feature type="transmembrane region" description="Helical" evidence="1">
    <location>
        <begin position="92"/>
        <end position="115"/>
    </location>
</feature>
<name>A0A1F5PKE6_9BACT</name>
<feature type="signal peptide" evidence="2">
    <location>
        <begin position="1"/>
        <end position="23"/>
    </location>
</feature>
<keyword evidence="1" id="KW-1133">Transmembrane helix</keyword>
<evidence type="ECO:0000256" key="2">
    <source>
        <dbReference type="SAM" id="SignalP"/>
    </source>
</evidence>
<evidence type="ECO:0000313" key="3">
    <source>
        <dbReference type="EMBL" id="OGE90371.1"/>
    </source>
</evidence>
<evidence type="ECO:0000256" key="1">
    <source>
        <dbReference type="SAM" id="Phobius"/>
    </source>
</evidence>